<accession>C4GGS1</accession>
<proteinExistence type="predicted"/>
<dbReference type="Proteomes" id="UP000003009">
    <property type="component" value="Unassembled WGS sequence"/>
</dbReference>
<evidence type="ECO:0000313" key="2">
    <source>
        <dbReference type="Proteomes" id="UP000003009"/>
    </source>
</evidence>
<dbReference type="EMBL" id="ACJW02000002">
    <property type="protein sequence ID" value="EEP69427.1"/>
    <property type="molecule type" value="Genomic_DNA"/>
</dbReference>
<sequence length="59" mass="7135">MRPRSHAASRFRLPYRINKRQPEKQKPLGVLPRGFCWIDWFELRNAATLRRLPIPSRHL</sequence>
<keyword evidence="2" id="KW-1185">Reference proteome</keyword>
<name>C4GGS1_9NEIS</name>
<dbReference type="HOGENOM" id="CLU_2954394_0_0_4"/>
<dbReference type="AlphaFoldDB" id="C4GGS1"/>
<protein>
    <submittedName>
        <fullName evidence="1">Uncharacterized protein</fullName>
    </submittedName>
</protein>
<gene>
    <name evidence="1" type="ORF">GCWU000324_01341</name>
</gene>
<dbReference type="STRING" id="629741.GCWU000324_01341"/>
<comment type="caution">
    <text evidence="1">The sequence shown here is derived from an EMBL/GenBank/DDBJ whole genome shotgun (WGS) entry which is preliminary data.</text>
</comment>
<organism evidence="1 2">
    <name type="scientific">Kingella oralis ATCC 51147</name>
    <dbReference type="NCBI Taxonomy" id="629741"/>
    <lineage>
        <taxon>Bacteria</taxon>
        <taxon>Pseudomonadati</taxon>
        <taxon>Pseudomonadota</taxon>
        <taxon>Betaproteobacteria</taxon>
        <taxon>Neisseriales</taxon>
        <taxon>Neisseriaceae</taxon>
        <taxon>Kingella</taxon>
    </lineage>
</organism>
<reference evidence="1" key="1">
    <citation type="submission" date="2009-04" db="EMBL/GenBank/DDBJ databases">
        <authorList>
            <person name="Weinstock G."/>
            <person name="Sodergren E."/>
            <person name="Clifton S."/>
            <person name="Fulton L."/>
            <person name="Fulton B."/>
            <person name="Courtney L."/>
            <person name="Fronick C."/>
            <person name="Harrison M."/>
            <person name="Strong C."/>
            <person name="Farmer C."/>
            <person name="Delahaunty K."/>
            <person name="Markovic C."/>
            <person name="Hall O."/>
            <person name="Minx P."/>
            <person name="Tomlinson C."/>
            <person name="Mitreva M."/>
            <person name="Nelson J."/>
            <person name="Hou S."/>
            <person name="Wollam A."/>
            <person name="Pepin K.H."/>
            <person name="Johnson M."/>
            <person name="Bhonagiri V."/>
            <person name="Nash W.E."/>
            <person name="Warren W."/>
            <person name="Chinwalla A."/>
            <person name="Mardis E.R."/>
            <person name="Wilson R.K."/>
        </authorList>
    </citation>
    <scope>NUCLEOTIDE SEQUENCE [LARGE SCALE GENOMIC DNA]</scope>
    <source>
        <strain evidence="1">ATCC 51147</strain>
    </source>
</reference>
<evidence type="ECO:0000313" key="1">
    <source>
        <dbReference type="EMBL" id="EEP69427.1"/>
    </source>
</evidence>